<reference evidence="2" key="1">
    <citation type="submission" date="2017-02" db="UniProtKB">
        <authorList>
            <consortium name="WormBaseParasite"/>
        </authorList>
    </citation>
    <scope>IDENTIFICATION</scope>
</reference>
<dbReference type="AlphaFoldDB" id="A0A0M3ITT4"/>
<accession>A0A0M3ITT4</accession>
<protein>
    <submittedName>
        <fullName evidence="2">Uncharacterized protein</fullName>
    </submittedName>
</protein>
<sequence>MSAARQYTNLASAKDNGYHQPTALTMGRPEFSPKGLYFDCMRSLVFHLHF</sequence>
<keyword evidence="1" id="KW-1185">Reference proteome</keyword>
<name>A0A0M3ITT4_ASCLU</name>
<evidence type="ECO:0000313" key="1">
    <source>
        <dbReference type="Proteomes" id="UP000036681"/>
    </source>
</evidence>
<proteinExistence type="predicted"/>
<organism evidence="1 2">
    <name type="scientific">Ascaris lumbricoides</name>
    <name type="common">Giant roundworm</name>
    <dbReference type="NCBI Taxonomy" id="6252"/>
    <lineage>
        <taxon>Eukaryota</taxon>
        <taxon>Metazoa</taxon>
        <taxon>Ecdysozoa</taxon>
        <taxon>Nematoda</taxon>
        <taxon>Chromadorea</taxon>
        <taxon>Rhabditida</taxon>
        <taxon>Spirurina</taxon>
        <taxon>Ascaridomorpha</taxon>
        <taxon>Ascaridoidea</taxon>
        <taxon>Ascarididae</taxon>
        <taxon>Ascaris</taxon>
    </lineage>
</organism>
<dbReference type="WBParaSite" id="ALUE_0002216201-mRNA-1">
    <property type="protein sequence ID" value="ALUE_0002216201-mRNA-1"/>
    <property type="gene ID" value="ALUE_0002216201"/>
</dbReference>
<dbReference type="Proteomes" id="UP000036681">
    <property type="component" value="Unplaced"/>
</dbReference>
<evidence type="ECO:0000313" key="2">
    <source>
        <dbReference type="WBParaSite" id="ALUE_0002216201-mRNA-1"/>
    </source>
</evidence>